<evidence type="ECO:0000313" key="1">
    <source>
        <dbReference type="EMBL" id="QGU94664.1"/>
    </source>
</evidence>
<dbReference type="EMBL" id="CP046522">
    <property type="protein sequence ID" value="QGU94664.1"/>
    <property type="molecule type" value="Genomic_DNA"/>
</dbReference>
<evidence type="ECO:0000313" key="2">
    <source>
        <dbReference type="Proteomes" id="UP000422764"/>
    </source>
</evidence>
<dbReference type="SUPFAM" id="SSF55331">
    <property type="entry name" value="Tautomerase/MIF"/>
    <property type="match status" value="1"/>
</dbReference>
<proteinExistence type="predicted"/>
<dbReference type="InterPro" id="IPR014347">
    <property type="entry name" value="Tautomerase/MIF_sf"/>
</dbReference>
<dbReference type="AlphaFoldDB" id="A0A6I6F078"/>
<keyword evidence="2" id="KW-1185">Reference proteome</keyword>
<dbReference type="InterPro" id="IPR015017">
    <property type="entry name" value="DUF1904"/>
</dbReference>
<organism evidence="1 2">
    <name type="scientific">Clostridium bovifaecis</name>
    <dbReference type="NCBI Taxonomy" id="2184719"/>
    <lineage>
        <taxon>Bacteria</taxon>
        <taxon>Bacillati</taxon>
        <taxon>Bacillota</taxon>
        <taxon>Clostridia</taxon>
        <taxon>Eubacteriales</taxon>
        <taxon>Clostridiaceae</taxon>
        <taxon>Clostridium</taxon>
    </lineage>
</organism>
<dbReference type="Gene3D" id="3.30.429.10">
    <property type="entry name" value="Macrophage Migration Inhibitory Factor"/>
    <property type="match status" value="1"/>
</dbReference>
<gene>
    <name evidence="1" type="ORF">GOM49_05690</name>
</gene>
<dbReference type="Proteomes" id="UP000422764">
    <property type="component" value="Chromosome"/>
</dbReference>
<reference evidence="1 2" key="1">
    <citation type="submission" date="2019-12" db="EMBL/GenBank/DDBJ databases">
        <title>Genome sequenceing of Clostridium bovifaecis.</title>
        <authorList>
            <person name="Yao Y."/>
        </authorList>
    </citation>
    <scope>NUCLEOTIDE SEQUENCE [LARGE SCALE GENOMIC DNA]</scope>
    <source>
        <strain evidence="1 2">BXX</strain>
    </source>
</reference>
<accession>A0A6I6F078</accession>
<name>A0A6I6F078_9CLOT</name>
<dbReference type="Pfam" id="PF08921">
    <property type="entry name" value="DUF1904"/>
    <property type="match status" value="1"/>
</dbReference>
<protein>
    <submittedName>
        <fullName evidence="1">DUF1904 family protein</fullName>
    </submittedName>
</protein>
<sequence>MPALKFKAIEAKNICSISKALVDELQEIVQCPRDYFTLEVAQSTFISDGEFVEGYPVVEVSWFDRGQEVQDKVAKAVTKHIKAIGYANVDVIFVALKENEYYENGDHF</sequence>